<evidence type="ECO:0000313" key="2">
    <source>
        <dbReference type="EMBL" id="MCY0789998.1"/>
    </source>
</evidence>
<evidence type="ECO:0000313" key="3">
    <source>
        <dbReference type="Proteomes" id="UP001076655"/>
    </source>
</evidence>
<accession>A0A9Q4CRH7</accession>
<dbReference type="InterPro" id="IPR010665">
    <property type="entry name" value="DUF1240"/>
</dbReference>
<sequence>MVKTAPVKLLFSSVFLLLLAGYGIYVSITHYLDYFLMKDKIEFSFLTGMFGFGSPLIIYFAYFGFILSRNIKPTKKTITTAKYLAGIAIAGMVFSLFFSGYINVKLTSKGYLTCDKKSIFSPNEYVISKNTCR</sequence>
<keyword evidence="1" id="KW-0812">Transmembrane</keyword>
<feature type="transmembrane region" description="Helical" evidence="1">
    <location>
        <begin position="9"/>
        <end position="31"/>
    </location>
</feature>
<dbReference type="Pfam" id="PF06836">
    <property type="entry name" value="DUF1240"/>
    <property type="match status" value="1"/>
</dbReference>
<protein>
    <submittedName>
        <fullName evidence="2">DUF1240 domain-containing protein</fullName>
    </submittedName>
</protein>
<feature type="transmembrane region" description="Helical" evidence="1">
    <location>
        <begin position="83"/>
        <end position="102"/>
    </location>
</feature>
<name>A0A9Q4CRH7_MORMO</name>
<feature type="transmembrane region" description="Helical" evidence="1">
    <location>
        <begin position="43"/>
        <end position="62"/>
    </location>
</feature>
<reference evidence="2" key="1">
    <citation type="submission" date="2022-08" db="EMBL/GenBank/DDBJ databases">
        <authorList>
            <person name="Dale J.L."/>
        </authorList>
    </citation>
    <scope>NUCLEOTIDE SEQUENCE</scope>
    <source>
        <strain evidence="2">2022EL-00758</strain>
    </source>
</reference>
<keyword evidence="1" id="KW-1133">Transmembrane helix</keyword>
<gene>
    <name evidence="2" type="ORF">N0392_09900</name>
</gene>
<dbReference type="AlphaFoldDB" id="A0A9Q4CRH7"/>
<dbReference type="Proteomes" id="UP001076655">
    <property type="component" value="Unassembled WGS sequence"/>
</dbReference>
<dbReference type="EMBL" id="JAPNMI010000004">
    <property type="protein sequence ID" value="MCY0789998.1"/>
    <property type="molecule type" value="Genomic_DNA"/>
</dbReference>
<keyword evidence="1" id="KW-0472">Membrane</keyword>
<proteinExistence type="predicted"/>
<comment type="caution">
    <text evidence="2">The sequence shown here is derived from an EMBL/GenBank/DDBJ whole genome shotgun (WGS) entry which is preliminary data.</text>
</comment>
<dbReference type="RefSeq" id="WP_260249337.1">
    <property type="nucleotide sequence ID" value="NZ_JALMEJ010000005.1"/>
</dbReference>
<evidence type="ECO:0000256" key="1">
    <source>
        <dbReference type="SAM" id="Phobius"/>
    </source>
</evidence>
<organism evidence="2 3">
    <name type="scientific">Morganella morganii</name>
    <name type="common">Proteus morganii</name>
    <dbReference type="NCBI Taxonomy" id="582"/>
    <lineage>
        <taxon>Bacteria</taxon>
        <taxon>Pseudomonadati</taxon>
        <taxon>Pseudomonadota</taxon>
        <taxon>Gammaproteobacteria</taxon>
        <taxon>Enterobacterales</taxon>
        <taxon>Morganellaceae</taxon>
        <taxon>Morganella</taxon>
    </lineage>
</organism>